<evidence type="ECO:0000313" key="3">
    <source>
        <dbReference type="Proteomes" id="UP000623129"/>
    </source>
</evidence>
<comment type="caution">
    <text evidence="2">The sequence shown here is derived from an EMBL/GenBank/DDBJ whole genome shotgun (WGS) entry which is preliminary data.</text>
</comment>
<gene>
    <name evidence="2" type="ORF">FCM35_KLT00510</name>
</gene>
<feature type="transmembrane region" description="Helical" evidence="1">
    <location>
        <begin position="58"/>
        <end position="81"/>
    </location>
</feature>
<proteinExistence type="predicted"/>
<dbReference type="EMBL" id="SWLB01000001">
    <property type="protein sequence ID" value="KAF3341872.1"/>
    <property type="molecule type" value="Genomic_DNA"/>
</dbReference>
<keyword evidence="1" id="KW-1133">Transmembrane helix</keyword>
<organism evidence="2 3">
    <name type="scientific">Carex littledalei</name>
    <dbReference type="NCBI Taxonomy" id="544730"/>
    <lineage>
        <taxon>Eukaryota</taxon>
        <taxon>Viridiplantae</taxon>
        <taxon>Streptophyta</taxon>
        <taxon>Embryophyta</taxon>
        <taxon>Tracheophyta</taxon>
        <taxon>Spermatophyta</taxon>
        <taxon>Magnoliopsida</taxon>
        <taxon>Liliopsida</taxon>
        <taxon>Poales</taxon>
        <taxon>Cyperaceae</taxon>
        <taxon>Cyperoideae</taxon>
        <taxon>Cariceae</taxon>
        <taxon>Carex</taxon>
        <taxon>Carex subgen. Euthyceras</taxon>
    </lineage>
</organism>
<feature type="transmembrane region" description="Helical" evidence="1">
    <location>
        <begin position="12"/>
        <end position="37"/>
    </location>
</feature>
<keyword evidence="1" id="KW-0812">Transmembrane</keyword>
<evidence type="ECO:0000256" key="1">
    <source>
        <dbReference type="SAM" id="Phobius"/>
    </source>
</evidence>
<name>A0A833RM88_9POAL</name>
<accession>A0A833RM88</accession>
<reference evidence="2" key="1">
    <citation type="submission" date="2020-01" db="EMBL/GenBank/DDBJ databases">
        <title>Genome sequence of Kobresia littledalei, the first chromosome-level genome in the family Cyperaceae.</title>
        <authorList>
            <person name="Qu G."/>
        </authorList>
    </citation>
    <scope>NUCLEOTIDE SEQUENCE</scope>
    <source>
        <strain evidence="2">C.B.Clarke</strain>
        <tissue evidence="2">Leaf</tissue>
    </source>
</reference>
<dbReference type="AlphaFoldDB" id="A0A833RM88"/>
<evidence type="ECO:0000313" key="2">
    <source>
        <dbReference type="EMBL" id="KAF3341872.1"/>
    </source>
</evidence>
<sequence>MLFCSVCSQGALFTKAFVCVVKWKNVALLILVLSGFWCKMEKCCSCKKMFLLFARDPLYGVSVTFRLSCLLGYNLGMQLLFVMEVAEQLSFSCATLICVC</sequence>
<keyword evidence="1" id="KW-0472">Membrane</keyword>
<dbReference type="Proteomes" id="UP000623129">
    <property type="component" value="Unassembled WGS sequence"/>
</dbReference>
<keyword evidence="3" id="KW-1185">Reference proteome</keyword>
<protein>
    <submittedName>
        <fullName evidence="2">Uncharacterized protein</fullName>
    </submittedName>
</protein>